<reference evidence="3" key="1">
    <citation type="submission" date="2016-05" db="EMBL/GenBank/DDBJ databases">
        <title>Paenibacillus oryzae. sp. nov., isolated from the rice root.</title>
        <authorList>
            <person name="Zhang J."/>
            <person name="Zhang X."/>
        </authorList>
    </citation>
    <scope>NUCLEOTIDE SEQUENCE [LARGE SCALE GENOMIC DNA]</scope>
    <source>
        <strain evidence="3">KCTC13222</strain>
    </source>
</reference>
<dbReference type="PANTHER" id="PTHR36836:SF1">
    <property type="entry name" value="COLANIC ACID BIOSYNTHESIS PROTEIN WCAK"/>
    <property type="match status" value="1"/>
</dbReference>
<keyword evidence="3" id="KW-1185">Reference proteome</keyword>
<organism evidence="2 3">
    <name type="scientific">Paenibacillus pectinilyticus</name>
    <dbReference type="NCBI Taxonomy" id="512399"/>
    <lineage>
        <taxon>Bacteria</taxon>
        <taxon>Bacillati</taxon>
        <taxon>Bacillota</taxon>
        <taxon>Bacilli</taxon>
        <taxon>Bacillales</taxon>
        <taxon>Paenibacillaceae</taxon>
        <taxon>Paenibacillus</taxon>
    </lineage>
</organism>
<accession>A0A1C0ZZM1</accession>
<dbReference type="EMBL" id="LYPC01000022">
    <property type="protein sequence ID" value="OCT13582.1"/>
    <property type="molecule type" value="Genomic_DNA"/>
</dbReference>
<comment type="caution">
    <text evidence="2">The sequence shown here is derived from an EMBL/GenBank/DDBJ whole genome shotgun (WGS) entry which is preliminary data.</text>
</comment>
<dbReference type="AlphaFoldDB" id="A0A1C0ZZM1"/>
<evidence type="ECO:0000259" key="1">
    <source>
        <dbReference type="Pfam" id="PF04230"/>
    </source>
</evidence>
<proteinExistence type="predicted"/>
<protein>
    <recommendedName>
        <fullName evidence="1">Polysaccharide pyruvyl transferase domain-containing protein</fullName>
    </recommendedName>
</protein>
<name>A0A1C0ZZM1_9BACL</name>
<evidence type="ECO:0000313" key="2">
    <source>
        <dbReference type="EMBL" id="OCT13582.1"/>
    </source>
</evidence>
<dbReference type="RefSeq" id="WP_065853644.1">
    <property type="nucleotide sequence ID" value="NZ_LYPC01000022.1"/>
</dbReference>
<dbReference type="InterPro" id="IPR007345">
    <property type="entry name" value="Polysacch_pyruvyl_Trfase"/>
</dbReference>
<feature type="domain" description="Polysaccharide pyruvyl transferase" evidence="1">
    <location>
        <begin position="14"/>
        <end position="285"/>
    </location>
</feature>
<dbReference type="STRING" id="512399.A8709_18485"/>
<dbReference type="OrthoDB" id="2522120at2"/>
<gene>
    <name evidence="2" type="ORF">A8709_18485</name>
</gene>
<dbReference type="PANTHER" id="PTHR36836">
    <property type="entry name" value="COLANIC ACID BIOSYNTHESIS PROTEIN WCAK"/>
    <property type="match status" value="1"/>
</dbReference>
<evidence type="ECO:0000313" key="3">
    <source>
        <dbReference type="Proteomes" id="UP000093309"/>
    </source>
</evidence>
<dbReference type="Proteomes" id="UP000093309">
    <property type="component" value="Unassembled WGS sequence"/>
</dbReference>
<sequence>MKRMLYLGWIGFNNIGDELMWQLFRDYCWRFLPSKEYEVIPSIPGVDIRNHGPYDTIVLGGGSLLIPGYIDVVHQAIQQNKKVIIWGSGHDRREYTPLDESGQVSLHLAYTEEHKATSIKLAEVVSQSAFCGVRGPLSLQFLQHSGVPMEKVVISGDPGFLLPSPARLKSESSKHVIGVNWGTAYNRIFGGNEEKVEQHLVEALRRLIRQGYDITIFPVWGPDREACERLYRKLGDPEHVKLDQRLHHYEDLLEIMQGYDLTINFKLHSNYLSAAAGVPFICLGYRFKSLDFGYSVNLSDYVLPTHLDQLTEVILDRVAKIEENKASILEQFEVSRNSYRTLLELPFKEKLL</sequence>
<dbReference type="Pfam" id="PF04230">
    <property type="entry name" value="PS_pyruv_trans"/>
    <property type="match status" value="1"/>
</dbReference>